<dbReference type="Pfam" id="PF02668">
    <property type="entry name" value="TauD"/>
    <property type="match status" value="1"/>
</dbReference>
<reference evidence="4" key="1">
    <citation type="submission" date="2022-04" db="EMBL/GenBank/DDBJ databases">
        <title>Whole genome sequence of Sphaerotilus sp. FB-5.</title>
        <authorList>
            <person name="Takeda M."/>
            <person name="Narihara S."/>
            <person name="Akimoto M."/>
            <person name="Akimoto R."/>
            <person name="Nishiyashiki S."/>
            <person name="Murakami T."/>
        </authorList>
    </citation>
    <scope>NUCLEOTIDE SEQUENCE</scope>
    <source>
        <strain evidence="4">FB-5</strain>
    </source>
</reference>
<feature type="domain" description="TauD/TfdA-like" evidence="3">
    <location>
        <begin position="55"/>
        <end position="305"/>
    </location>
</feature>
<dbReference type="InterPro" id="IPR003819">
    <property type="entry name" value="TauD/TfdA-like"/>
</dbReference>
<evidence type="ECO:0000313" key="4">
    <source>
        <dbReference type="EMBL" id="BDI07941.1"/>
    </source>
</evidence>
<organism evidence="4 5">
    <name type="scientific">Sphaerotilus microaerophilus</name>
    <dbReference type="NCBI Taxonomy" id="2914710"/>
    <lineage>
        <taxon>Bacteria</taxon>
        <taxon>Pseudomonadati</taxon>
        <taxon>Pseudomonadota</taxon>
        <taxon>Betaproteobacteria</taxon>
        <taxon>Burkholderiales</taxon>
        <taxon>Sphaerotilaceae</taxon>
        <taxon>Sphaerotilus</taxon>
    </lineage>
</organism>
<keyword evidence="5" id="KW-1185">Reference proteome</keyword>
<dbReference type="Gene3D" id="3.60.130.10">
    <property type="entry name" value="Clavaminate synthase-like"/>
    <property type="match status" value="1"/>
</dbReference>
<evidence type="ECO:0000256" key="2">
    <source>
        <dbReference type="SAM" id="MobiDB-lite"/>
    </source>
</evidence>
<protein>
    <recommendedName>
        <fullName evidence="3">TauD/TfdA-like domain-containing protein</fullName>
    </recommendedName>
</protein>
<dbReference type="EMBL" id="AP025730">
    <property type="protein sequence ID" value="BDI07941.1"/>
    <property type="molecule type" value="Genomic_DNA"/>
</dbReference>
<dbReference type="SUPFAM" id="SSF51197">
    <property type="entry name" value="Clavaminate synthase-like"/>
    <property type="match status" value="1"/>
</dbReference>
<sequence length="315" mass="34301">MNAAATLATPFHATTSAADAAPPAPWDATGPRPERLARWLEHRLRHYPRSAEALVVELRDPHQPTAAEQGALTDRLRRSGMAIYASTRLDADPTLPRQLARHLGLQRLDSNWLADDEGISHLQVQPGIAAGMDYIPYTNRALGWHTDGYYNPGDRQVHALLLHCVRPAASGGANRLLDHALAAALLMQREAALAAALFHPEAMSIPPRVEADGSERPRQTGPVLSVRADGALHMRYTARSVSIDWRDDDSTRAAAQALREILADSATPVLQARLQPGWGLVAANVLHDRSAFIDDPAAPRLIYRARFLDALPGMA</sequence>
<feature type="region of interest" description="Disordered" evidence="2">
    <location>
        <begin position="1"/>
        <end position="32"/>
    </location>
</feature>
<dbReference type="RefSeq" id="WP_251971088.1">
    <property type="nucleotide sequence ID" value="NZ_AP025730.1"/>
</dbReference>
<evidence type="ECO:0000256" key="1">
    <source>
        <dbReference type="ARBA" id="ARBA00023002"/>
    </source>
</evidence>
<feature type="compositionally biased region" description="Low complexity" evidence="2">
    <location>
        <begin position="13"/>
        <end position="29"/>
    </location>
</feature>
<accession>A0ABN6PRY0</accession>
<proteinExistence type="predicted"/>
<name>A0ABN6PRY0_9BURK</name>
<keyword evidence="1" id="KW-0560">Oxidoreductase</keyword>
<dbReference type="Proteomes" id="UP001057498">
    <property type="component" value="Chromosome"/>
</dbReference>
<gene>
    <name evidence="4" type="ORF">CATMQ487_49110</name>
</gene>
<dbReference type="InterPro" id="IPR042098">
    <property type="entry name" value="TauD-like_sf"/>
</dbReference>
<evidence type="ECO:0000259" key="3">
    <source>
        <dbReference type="Pfam" id="PF02668"/>
    </source>
</evidence>
<evidence type="ECO:0000313" key="5">
    <source>
        <dbReference type="Proteomes" id="UP001057498"/>
    </source>
</evidence>